<evidence type="ECO:0000256" key="5">
    <source>
        <dbReference type="ARBA" id="ARBA00023204"/>
    </source>
</evidence>
<comment type="similarity">
    <text evidence="6">Belongs to the RuvA family.</text>
</comment>
<accession>A8PMB3</accession>
<feature type="region of interest" description="Domain III" evidence="6">
    <location>
        <begin position="153"/>
        <end position="199"/>
    </location>
</feature>
<comment type="subcellular location">
    <subcellularLocation>
        <location evidence="6">Cytoplasm</location>
    </subcellularLocation>
</comment>
<keyword evidence="1 6" id="KW-0963">Cytoplasm</keyword>
<feature type="domain" description="Helix-hairpin-helix DNA-binding motif class 1" evidence="7">
    <location>
        <begin position="74"/>
        <end position="93"/>
    </location>
</feature>
<dbReference type="AlphaFoldDB" id="A8PMB3"/>
<dbReference type="EMBL" id="AAQJ02000001">
    <property type="protein sequence ID" value="EDP45743.1"/>
    <property type="molecule type" value="Genomic_DNA"/>
</dbReference>
<keyword evidence="8" id="KW-0067">ATP-binding</keyword>
<dbReference type="InterPro" id="IPR003583">
    <property type="entry name" value="Hlx-hairpin-Hlx_DNA-bd_motif"/>
</dbReference>
<dbReference type="SUPFAM" id="SSF50249">
    <property type="entry name" value="Nucleic acid-binding proteins"/>
    <property type="match status" value="1"/>
</dbReference>
<dbReference type="SMART" id="SM00278">
    <property type="entry name" value="HhH1"/>
    <property type="match status" value="2"/>
</dbReference>
<dbReference type="Pfam" id="PF14520">
    <property type="entry name" value="HHH_5"/>
    <property type="match status" value="1"/>
</dbReference>
<dbReference type="SUPFAM" id="SSF46929">
    <property type="entry name" value="DNA helicase RuvA subunit, C-terminal domain"/>
    <property type="match status" value="1"/>
</dbReference>
<dbReference type="Gene3D" id="1.10.150.20">
    <property type="entry name" value="5' to 3' exonuclease, C-terminal subdomain"/>
    <property type="match status" value="1"/>
</dbReference>
<keyword evidence="3 6" id="KW-0238">DNA-binding</keyword>
<dbReference type="CDD" id="cd14332">
    <property type="entry name" value="UBA_RuvA_C"/>
    <property type="match status" value="1"/>
</dbReference>
<comment type="subunit">
    <text evidence="6">Homotetramer. Forms an RuvA(8)-RuvB(12)-Holliday junction (HJ) complex. HJ DNA is sandwiched between 2 RuvA tetramers; dsDNA enters through RuvA and exits via RuvB. An RuvB hexamer assembles on each DNA strand where it exits the tetramer. Each RuvB hexamer is contacted by two RuvA subunits (via domain III) on 2 adjacent RuvB subunits; this complex drives branch migration. In the full resolvosome a probable DNA-RuvA(4)-RuvB(12)-RuvC(2) complex forms which resolves the HJ.</text>
</comment>
<evidence type="ECO:0000313" key="9">
    <source>
        <dbReference type="Proteomes" id="UP000054075"/>
    </source>
</evidence>
<protein>
    <recommendedName>
        <fullName evidence="6">Holliday junction branch migration complex subunit RuvA</fullName>
    </recommendedName>
</protein>
<dbReference type="STRING" id="59196.RICGR_0677"/>
<dbReference type="RefSeq" id="WP_006034731.1">
    <property type="nucleotide sequence ID" value="NZ_AAQJ02000001.1"/>
</dbReference>
<sequence length="199" mass="22484">MINRLRGILVEKQPPILLVEVANAFTYEIQASMHTFYQLPHCGEKVFLYTQFIVREDGHFLYGFSTPEERFLFTQLLKVSGVGPKVALGILSKIEVTEFVSCVEQQNVNSLQAVPGIGKKTAERLIIEMRDRLRNLSHNQPEILDKNTIQSLKHIQQDAIAALMALGYKNQEASRAVLRIKDASLSLEALIRHALNTIN</sequence>
<keyword evidence="8" id="KW-0347">Helicase</keyword>
<evidence type="ECO:0000259" key="7">
    <source>
        <dbReference type="SMART" id="SM00278"/>
    </source>
</evidence>
<keyword evidence="8" id="KW-0378">Hydrolase</keyword>
<dbReference type="InterPro" id="IPR036267">
    <property type="entry name" value="RuvA_C_sf"/>
</dbReference>
<proteinExistence type="inferred from homology"/>
<evidence type="ECO:0000256" key="2">
    <source>
        <dbReference type="ARBA" id="ARBA00022763"/>
    </source>
</evidence>
<dbReference type="InterPro" id="IPR012340">
    <property type="entry name" value="NA-bd_OB-fold"/>
</dbReference>
<keyword evidence="5 6" id="KW-0234">DNA repair</keyword>
<keyword evidence="8" id="KW-0547">Nucleotide-binding</keyword>
<dbReference type="HAMAP" id="MF_00031">
    <property type="entry name" value="DNA_HJ_migration_RuvA"/>
    <property type="match status" value="1"/>
</dbReference>
<comment type="domain">
    <text evidence="6">Has three domains with a flexible linker between the domains II and III and assumes an 'L' shape. Domain III is highly mobile and contacts RuvB.</text>
</comment>
<dbReference type="InterPro" id="IPR011114">
    <property type="entry name" value="RuvA_C"/>
</dbReference>
<dbReference type="InterPro" id="IPR010994">
    <property type="entry name" value="RuvA_2-like"/>
</dbReference>
<evidence type="ECO:0000256" key="6">
    <source>
        <dbReference type="HAMAP-Rule" id="MF_00031"/>
    </source>
</evidence>
<dbReference type="GO" id="GO:0005524">
    <property type="term" value="F:ATP binding"/>
    <property type="evidence" value="ECO:0007669"/>
    <property type="project" value="InterPro"/>
</dbReference>
<dbReference type="SUPFAM" id="SSF47781">
    <property type="entry name" value="RuvA domain 2-like"/>
    <property type="match status" value="1"/>
</dbReference>
<dbReference type="GO" id="GO:0016787">
    <property type="term" value="F:hydrolase activity"/>
    <property type="evidence" value="ECO:0007669"/>
    <property type="project" value="UniProtKB-KW"/>
</dbReference>
<dbReference type="GO" id="GO:0006281">
    <property type="term" value="P:DNA repair"/>
    <property type="evidence" value="ECO:0007669"/>
    <property type="project" value="UniProtKB-UniRule"/>
</dbReference>
<dbReference type="InterPro" id="IPR013849">
    <property type="entry name" value="DNA_helicase_Holl-junc_RuvA_I"/>
</dbReference>
<dbReference type="Proteomes" id="UP000054075">
    <property type="component" value="Unassembled WGS sequence"/>
</dbReference>
<dbReference type="Pfam" id="PF07499">
    <property type="entry name" value="RuvA_C"/>
    <property type="match status" value="1"/>
</dbReference>
<dbReference type="Gene3D" id="1.10.8.10">
    <property type="entry name" value="DNA helicase RuvA subunit, C-terminal domain"/>
    <property type="match status" value="1"/>
</dbReference>
<evidence type="ECO:0000256" key="4">
    <source>
        <dbReference type="ARBA" id="ARBA00023172"/>
    </source>
</evidence>
<dbReference type="eggNOG" id="COG0632">
    <property type="taxonomic scope" value="Bacteria"/>
</dbReference>
<dbReference type="InterPro" id="IPR000085">
    <property type="entry name" value="RuvA"/>
</dbReference>
<dbReference type="OrthoDB" id="5293449at2"/>
<feature type="domain" description="Helix-hairpin-helix DNA-binding motif class 1" evidence="7">
    <location>
        <begin position="109"/>
        <end position="128"/>
    </location>
</feature>
<keyword evidence="2 6" id="KW-0227">DNA damage</keyword>
<dbReference type="Pfam" id="PF01330">
    <property type="entry name" value="RuvA_N"/>
    <property type="match status" value="1"/>
</dbReference>
<dbReference type="NCBIfam" id="TIGR00084">
    <property type="entry name" value="ruvA"/>
    <property type="match status" value="1"/>
</dbReference>
<reference evidence="8" key="1">
    <citation type="submission" date="2006-04" db="EMBL/GenBank/DDBJ databases">
        <authorList>
            <person name="Seshadri R."/>
            <person name="Federici B.A."/>
        </authorList>
    </citation>
    <scope>NUCLEOTIDE SEQUENCE [LARGE SCALE GENOMIC DNA]</scope>
</reference>
<name>A8PMB3_9COXI</name>
<evidence type="ECO:0000256" key="1">
    <source>
        <dbReference type="ARBA" id="ARBA00022490"/>
    </source>
</evidence>
<comment type="caution">
    <text evidence="8">The sequence shown here is derived from an EMBL/GenBank/DDBJ whole genome shotgun (WGS) entry which is preliminary data.</text>
</comment>
<dbReference type="GO" id="GO:0009378">
    <property type="term" value="F:four-way junction helicase activity"/>
    <property type="evidence" value="ECO:0007669"/>
    <property type="project" value="InterPro"/>
</dbReference>
<dbReference type="GO" id="GO:0005737">
    <property type="term" value="C:cytoplasm"/>
    <property type="evidence" value="ECO:0007669"/>
    <property type="project" value="UniProtKB-SubCell"/>
</dbReference>
<organism evidence="8 9">
    <name type="scientific">Rickettsiella grylli</name>
    <dbReference type="NCBI Taxonomy" id="59196"/>
    <lineage>
        <taxon>Bacteria</taxon>
        <taxon>Pseudomonadati</taxon>
        <taxon>Pseudomonadota</taxon>
        <taxon>Gammaproteobacteria</taxon>
        <taxon>Legionellales</taxon>
        <taxon>Coxiellaceae</taxon>
        <taxon>Rickettsiella</taxon>
    </lineage>
</organism>
<dbReference type="GO" id="GO:0006310">
    <property type="term" value="P:DNA recombination"/>
    <property type="evidence" value="ECO:0007669"/>
    <property type="project" value="UniProtKB-UniRule"/>
</dbReference>
<dbReference type="Gene3D" id="2.40.50.140">
    <property type="entry name" value="Nucleic acid-binding proteins"/>
    <property type="match status" value="1"/>
</dbReference>
<reference evidence="8" key="2">
    <citation type="submission" date="2007-10" db="EMBL/GenBank/DDBJ databases">
        <authorList>
            <person name="Myers G.S."/>
        </authorList>
    </citation>
    <scope>NUCLEOTIDE SEQUENCE [LARGE SCALE GENOMIC DNA]</scope>
</reference>
<evidence type="ECO:0000256" key="3">
    <source>
        <dbReference type="ARBA" id="ARBA00023125"/>
    </source>
</evidence>
<dbReference type="GO" id="GO:0009379">
    <property type="term" value="C:Holliday junction helicase complex"/>
    <property type="evidence" value="ECO:0007669"/>
    <property type="project" value="InterPro"/>
</dbReference>
<keyword evidence="9" id="KW-1185">Reference proteome</keyword>
<comment type="caution">
    <text evidence="6">Lacks conserved residue(s) required for the propagation of feature annotation.</text>
</comment>
<evidence type="ECO:0000313" key="8">
    <source>
        <dbReference type="EMBL" id="EDP45743.1"/>
    </source>
</evidence>
<keyword evidence="4 6" id="KW-0233">DNA recombination</keyword>
<comment type="function">
    <text evidence="6">The RuvA-RuvB-RuvC complex processes Holliday junction (HJ) DNA during genetic recombination and DNA repair, while the RuvA-RuvB complex plays an important role in the rescue of blocked DNA replication forks via replication fork reversal (RFR). RuvA specifically binds to HJ cruciform DNA, conferring on it an open structure. The RuvB hexamer acts as an ATP-dependent pump, pulling dsDNA into and through the RuvAB complex. HJ branch migration allows RuvC to scan DNA until it finds its consensus sequence, where it cleaves and resolves the cruciform DNA.</text>
</comment>
<dbReference type="GO" id="GO:0000400">
    <property type="term" value="F:four-way junction DNA binding"/>
    <property type="evidence" value="ECO:0007669"/>
    <property type="project" value="UniProtKB-UniRule"/>
</dbReference>
<gene>
    <name evidence="6 8" type="primary">ruvA</name>
    <name evidence="8" type="ORF">RICGR_0677</name>
</gene>
<feature type="region of interest" description="Domain II" evidence="6">
    <location>
        <begin position="66"/>
        <end position="143"/>
    </location>
</feature>
<dbReference type="GO" id="GO:0048476">
    <property type="term" value="C:Holliday junction resolvase complex"/>
    <property type="evidence" value="ECO:0007669"/>
    <property type="project" value="UniProtKB-UniRule"/>
</dbReference>